<keyword evidence="3" id="KW-1185">Reference proteome</keyword>
<protein>
    <submittedName>
        <fullName evidence="2">Uncharacterized protein</fullName>
    </submittedName>
</protein>
<dbReference type="AlphaFoldDB" id="A0ABD1ZJ97"/>
<organism evidence="2 3">
    <name type="scientific">Riccia fluitans</name>
    <dbReference type="NCBI Taxonomy" id="41844"/>
    <lineage>
        <taxon>Eukaryota</taxon>
        <taxon>Viridiplantae</taxon>
        <taxon>Streptophyta</taxon>
        <taxon>Embryophyta</taxon>
        <taxon>Marchantiophyta</taxon>
        <taxon>Marchantiopsida</taxon>
        <taxon>Marchantiidae</taxon>
        <taxon>Marchantiales</taxon>
        <taxon>Ricciaceae</taxon>
        <taxon>Riccia</taxon>
    </lineage>
</organism>
<gene>
    <name evidence="2" type="ORF">R1flu_019655</name>
</gene>
<reference evidence="2 3" key="1">
    <citation type="submission" date="2024-09" db="EMBL/GenBank/DDBJ databases">
        <title>Chromosome-scale assembly of Riccia fluitans.</title>
        <authorList>
            <person name="Paukszto L."/>
            <person name="Sawicki J."/>
            <person name="Karawczyk K."/>
            <person name="Piernik-Szablinska J."/>
            <person name="Szczecinska M."/>
            <person name="Mazdziarz M."/>
        </authorList>
    </citation>
    <scope>NUCLEOTIDE SEQUENCE [LARGE SCALE GENOMIC DNA]</scope>
    <source>
        <strain evidence="2">Rf_01</strain>
        <tissue evidence="2">Aerial parts of the thallus</tissue>
    </source>
</reference>
<dbReference type="EMBL" id="JBHFFA010000001">
    <property type="protein sequence ID" value="KAL2651527.1"/>
    <property type="molecule type" value="Genomic_DNA"/>
</dbReference>
<evidence type="ECO:0000313" key="3">
    <source>
        <dbReference type="Proteomes" id="UP001605036"/>
    </source>
</evidence>
<comment type="caution">
    <text evidence="2">The sequence shown here is derived from an EMBL/GenBank/DDBJ whole genome shotgun (WGS) entry which is preliminary data.</text>
</comment>
<sequence length="333" mass="36722">MRLTELTVKNSVDLSDSSLSAIGRGCQAVDGAGFSSTPKKIGDDERLRYEMEKRGFSLDFWGFGPKSSNISNVNTSTGTGVGSFMGTTPTFTERTGWGGSTSRNAQDGVVSSSGRGRPRSWQRPGEEEPDEKVWGELQCLSLWVEVGVVISPLPSMGLGRCPALTEMTIKVEGDCKSLKKPAPFDQWGLASLGRYSNLKKLNLDLSEVVSFSMSAPEGKVDLQVWERYFLGGLDQLQLCDIDYRPPSDKDLNYRGLSLPAAGVLSQCPTLRKLIVHGSAHEHFLSMIGSCPCLRDCQLRWDYYPAPEYETNTEVRIDSTRRFEALIAEKGWPD</sequence>
<proteinExistence type="predicted"/>
<feature type="compositionally biased region" description="Low complexity" evidence="1">
    <location>
        <begin position="108"/>
        <end position="123"/>
    </location>
</feature>
<evidence type="ECO:0000313" key="2">
    <source>
        <dbReference type="EMBL" id="KAL2651527.1"/>
    </source>
</evidence>
<accession>A0ABD1ZJ97</accession>
<dbReference type="Proteomes" id="UP001605036">
    <property type="component" value="Unassembled WGS sequence"/>
</dbReference>
<evidence type="ECO:0000256" key="1">
    <source>
        <dbReference type="SAM" id="MobiDB-lite"/>
    </source>
</evidence>
<feature type="region of interest" description="Disordered" evidence="1">
    <location>
        <begin position="84"/>
        <end position="129"/>
    </location>
</feature>
<name>A0ABD1ZJ97_9MARC</name>